<sequence length="268" mass="30669">MVKTVVEYCDENTAIIAAVVAFVNALTLVKAKLALLDENEQLNAVPLTGIAVDKNDRRKTMTDFGFDVSGMLYAYASSTDNNTLKAEVDYPISAFTRMRDSEVAVVCRTIHARGVENVSRAEDFGLSEEILTAFLTAIENYEASITKPRTAIGKRKTQKANIIELLKEIDDVLVNQMDKLMVKFRTTHPDFYETYFNLREIIDPSTTHTQLKGTITDAANGNPIQQRPDNHRRTRKNHRIRRNRQIQLQTRPLRRIYHNRHQNRLSTF</sequence>
<organism evidence="2 3">
    <name type="scientific">Biomphalaria pfeifferi</name>
    <name type="common">Bloodfluke planorb</name>
    <name type="synonym">Freshwater snail</name>
    <dbReference type="NCBI Taxonomy" id="112525"/>
    <lineage>
        <taxon>Eukaryota</taxon>
        <taxon>Metazoa</taxon>
        <taxon>Spiralia</taxon>
        <taxon>Lophotrochozoa</taxon>
        <taxon>Mollusca</taxon>
        <taxon>Gastropoda</taxon>
        <taxon>Heterobranchia</taxon>
        <taxon>Euthyneura</taxon>
        <taxon>Panpulmonata</taxon>
        <taxon>Hygrophila</taxon>
        <taxon>Lymnaeoidea</taxon>
        <taxon>Planorbidae</taxon>
        <taxon>Biomphalaria</taxon>
    </lineage>
</organism>
<gene>
    <name evidence="2" type="ORF">Bpfe_031333</name>
</gene>
<evidence type="ECO:0000256" key="1">
    <source>
        <dbReference type="SAM" id="MobiDB-lite"/>
    </source>
</evidence>
<proteinExistence type="predicted"/>
<keyword evidence="2" id="KW-0121">Carboxypeptidase</keyword>
<evidence type="ECO:0000313" key="3">
    <source>
        <dbReference type="Proteomes" id="UP001233172"/>
    </source>
</evidence>
<accession>A0AAD8EUH1</accession>
<feature type="region of interest" description="Disordered" evidence="1">
    <location>
        <begin position="214"/>
        <end position="238"/>
    </location>
</feature>
<reference evidence="2" key="2">
    <citation type="submission" date="2023-04" db="EMBL/GenBank/DDBJ databases">
        <authorList>
            <person name="Bu L."/>
            <person name="Lu L."/>
            <person name="Laidemitt M.R."/>
            <person name="Zhang S.M."/>
            <person name="Mutuku M."/>
            <person name="Mkoji G."/>
            <person name="Steinauer M."/>
            <person name="Loker E.S."/>
        </authorList>
    </citation>
    <scope>NUCLEOTIDE SEQUENCE</scope>
    <source>
        <strain evidence="2">KasaAsao</strain>
        <tissue evidence="2">Whole Snail</tissue>
    </source>
</reference>
<evidence type="ECO:0000313" key="2">
    <source>
        <dbReference type="EMBL" id="KAK0039244.1"/>
    </source>
</evidence>
<dbReference type="AlphaFoldDB" id="A0AAD8EUH1"/>
<reference evidence="2" key="1">
    <citation type="journal article" date="2023" name="PLoS Negl. Trop. Dis.">
        <title>A genome sequence for Biomphalaria pfeifferi, the major vector snail for the human-infecting parasite Schistosoma mansoni.</title>
        <authorList>
            <person name="Bu L."/>
            <person name="Lu L."/>
            <person name="Laidemitt M.R."/>
            <person name="Zhang S.M."/>
            <person name="Mutuku M."/>
            <person name="Mkoji G."/>
            <person name="Steinauer M."/>
            <person name="Loker E.S."/>
        </authorList>
    </citation>
    <scope>NUCLEOTIDE SEQUENCE</scope>
    <source>
        <strain evidence="2">KasaAsao</strain>
    </source>
</reference>
<keyword evidence="2" id="KW-0378">Hydrolase</keyword>
<protein>
    <submittedName>
        <fullName evidence="2">Carboxypeptidase regulatory-like domain-containing protein</fullName>
    </submittedName>
</protein>
<dbReference type="Proteomes" id="UP001233172">
    <property type="component" value="Unassembled WGS sequence"/>
</dbReference>
<feature type="compositionally biased region" description="Polar residues" evidence="1">
    <location>
        <begin position="214"/>
        <end position="227"/>
    </location>
</feature>
<dbReference type="EMBL" id="JASAOG010000471">
    <property type="protein sequence ID" value="KAK0039244.1"/>
    <property type="molecule type" value="Genomic_DNA"/>
</dbReference>
<name>A0AAD8EUH1_BIOPF</name>
<dbReference type="GO" id="GO:0004180">
    <property type="term" value="F:carboxypeptidase activity"/>
    <property type="evidence" value="ECO:0007669"/>
    <property type="project" value="UniProtKB-KW"/>
</dbReference>
<keyword evidence="3" id="KW-1185">Reference proteome</keyword>
<comment type="caution">
    <text evidence="2">The sequence shown here is derived from an EMBL/GenBank/DDBJ whole genome shotgun (WGS) entry which is preliminary data.</text>
</comment>
<keyword evidence="2" id="KW-0645">Protease</keyword>